<protein>
    <recommendedName>
        <fullName evidence="9">Na(+) H(+) antiporter subunit E</fullName>
    </recommendedName>
</protein>
<dbReference type="GO" id="GO:0008324">
    <property type="term" value="F:monoatomic cation transmembrane transporter activity"/>
    <property type="evidence" value="ECO:0007669"/>
    <property type="project" value="InterPro"/>
</dbReference>
<evidence type="ECO:0000313" key="8">
    <source>
        <dbReference type="EMBL" id="CAA9412108.1"/>
    </source>
</evidence>
<dbReference type="PANTHER" id="PTHR34584">
    <property type="entry name" value="NA(+)/H(+) ANTIPORTER SUBUNIT E1"/>
    <property type="match status" value="1"/>
</dbReference>
<evidence type="ECO:0000256" key="1">
    <source>
        <dbReference type="ARBA" id="ARBA00004651"/>
    </source>
</evidence>
<comment type="subcellular location">
    <subcellularLocation>
        <location evidence="1">Cell membrane</location>
        <topology evidence="1">Multi-pass membrane protein</topology>
    </subcellularLocation>
</comment>
<accession>A0A6J4PIP0</accession>
<dbReference type="InterPro" id="IPR002758">
    <property type="entry name" value="Cation_antiport_E"/>
</dbReference>
<evidence type="ECO:0008006" key="9">
    <source>
        <dbReference type="Google" id="ProtNLM"/>
    </source>
</evidence>
<proteinExistence type="inferred from homology"/>
<sequence>MKRAAFAVLFLTGVYAMVLASFHPWDLFFGAVVSGALVYAFRSFVFGGRPDPLTGLAGRWAAFFPFVVAVVWDVIKGTWEVALITLHIRPLIEPGVVKVPVGERTPTGVAVFGLVTTLSPGAFLIEANDEFMLIHVIDASDPDAFREEREDFYQRYQRKVFP</sequence>
<evidence type="ECO:0000256" key="7">
    <source>
        <dbReference type="SAM" id="Phobius"/>
    </source>
</evidence>
<feature type="transmembrane region" description="Helical" evidence="7">
    <location>
        <begin position="57"/>
        <end position="75"/>
    </location>
</feature>
<reference evidence="8" key="1">
    <citation type="submission" date="2020-02" db="EMBL/GenBank/DDBJ databases">
        <authorList>
            <person name="Meier V. D."/>
        </authorList>
    </citation>
    <scope>NUCLEOTIDE SEQUENCE</scope>
    <source>
        <strain evidence="8">AVDCRST_MAG78</strain>
    </source>
</reference>
<dbReference type="PANTHER" id="PTHR34584:SF1">
    <property type="entry name" value="NA(+)_H(+) ANTIPORTER SUBUNIT E1"/>
    <property type="match status" value="1"/>
</dbReference>
<evidence type="ECO:0000256" key="3">
    <source>
        <dbReference type="ARBA" id="ARBA00022475"/>
    </source>
</evidence>
<keyword evidence="3" id="KW-1003">Cell membrane</keyword>
<dbReference type="EMBL" id="CADCVB010000028">
    <property type="protein sequence ID" value="CAA9412108.1"/>
    <property type="molecule type" value="Genomic_DNA"/>
</dbReference>
<feature type="transmembrane region" description="Helical" evidence="7">
    <location>
        <begin position="26"/>
        <end position="45"/>
    </location>
</feature>
<keyword evidence="5 7" id="KW-1133">Transmembrane helix</keyword>
<dbReference type="AlphaFoldDB" id="A0A6J4PIP0"/>
<name>A0A6J4PIP0_9ACTN</name>
<organism evidence="8">
    <name type="scientific">uncultured Rubrobacteraceae bacterium</name>
    <dbReference type="NCBI Taxonomy" id="349277"/>
    <lineage>
        <taxon>Bacteria</taxon>
        <taxon>Bacillati</taxon>
        <taxon>Actinomycetota</taxon>
        <taxon>Rubrobacteria</taxon>
        <taxon>Rubrobacterales</taxon>
        <taxon>Rubrobacteraceae</taxon>
        <taxon>environmental samples</taxon>
    </lineage>
</organism>
<evidence type="ECO:0000256" key="4">
    <source>
        <dbReference type="ARBA" id="ARBA00022692"/>
    </source>
</evidence>
<keyword evidence="6 7" id="KW-0472">Membrane</keyword>
<evidence type="ECO:0000256" key="2">
    <source>
        <dbReference type="ARBA" id="ARBA00006228"/>
    </source>
</evidence>
<keyword evidence="4 7" id="KW-0812">Transmembrane</keyword>
<comment type="similarity">
    <text evidence="2">Belongs to the CPA3 antiporters (TC 2.A.63) subunit E family.</text>
</comment>
<dbReference type="GO" id="GO:0005886">
    <property type="term" value="C:plasma membrane"/>
    <property type="evidence" value="ECO:0007669"/>
    <property type="project" value="UniProtKB-SubCell"/>
</dbReference>
<dbReference type="Pfam" id="PF01899">
    <property type="entry name" value="MNHE"/>
    <property type="match status" value="1"/>
</dbReference>
<evidence type="ECO:0000256" key="6">
    <source>
        <dbReference type="ARBA" id="ARBA00023136"/>
    </source>
</evidence>
<evidence type="ECO:0000256" key="5">
    <source>
        <dbReference type="ARBA" id="ARBA00022989"/>
    </source>
</evidence>
<gene>
    <name evidence="8" type="ORF">AVDCRST_MAG78-454</name>
</gene>